<evidence type="ECO:0000256" key="2">
    <source>
        <dbReference type="SAM" id="SignalP"/>
    </source>
</evidence>
<name>A0ABW2LC92_9BACT</name>
<reference evidence="4" key="1">
    <citation type="journal article" date="2019" name="Int. J. Syst. Evol. Microbiol.">
        <title>The Global Catalogue of Microorganisms (GCM) 10K type strain sequencing project: providing services to taxonomists for standard genome sequencing and annotation.</title>
        <authorList>
            <consortium name="The Broad Institute Genomics Platform"/>
            <consortium name="The Broad Institute Genome Sequencing Center for Infectious Disease"/>
            <person name="Wu L."/>
            <person name="Ma J."/>
        </authorList>
    </citation>
    <scope>NUCLEOTIDE SEQUENCE [LARGE SCALE GENOMIC DNA]</scope>
    <source>
        <strain evidence="4">CGMCC 4.1467</strain>
    </source>
</reference>
<gene>
    <name evidence="3" type="ORF">ACFQY0_18725</name>
</gene>
<comment type="caution">
    <text evidence="3">The sequence shown here is derived from an EMBL/GenBank/DDBJ whole genome shotgun (WGS) entry which is preliminary data.</text>
</comment>
<feature type="region of interest" description="Disordered" evidence="1">
    <location>
        <begin position="196"/>
        <end position="217"/>
    </location>
</feature>
<feature type="compositionally biased region" description="Basic and acidic residues" evidence="1">
    <location>
        <begin position="196"/>
        <end position="207"/>
    </location>
</feature>
<keyword evidence="4" id="KW-1185">Reference proteome</keyword>
<accession>A0ABW2LC92</accession>
<dbReference type="RefSeq" id="WP_379715663.1">
    <property type="nucleotide sequence ID" value="NZ_JBHTBS010000014.1"/>
</dbReference>
<feature type="signal peptide" evidence="2">
    <location>
        <begin position="1"/>
        <end position="19"/>
    </location>
</feature>
<dbReference type="Proteomes" id="UP001596472">
    <property type="component" value="Unassembled WGS sequence"/>
</dbReference>
<organism evidence="3 4">
    <name type="scientific">Haloferula chungangensis</name>
    <dbReference type="NCBI Taxonomy" id="1048331"/>
    <lineage>
        <taxon>Bacteria</taxon>
        <taxon>Pseudomonadati</taxon>
        <taxon>Verrucomicrobiota</taxon>
        <taxon>Verrucomicrobiia</taxon>
        <taxon>Verrucomicrobiales</taxon>
        <taxon>Verrucomicrobiaceae</taxon>
        <taxon>Haloferula</taxon>
    </lineage>
</organism>
<feature type="chain" id="PRO_5045260690" evidence="2">
    <location>
        <begin position="20"/>
        <end position="272"/>
    </location>
</feature>
<evidence type="ECO:0000313" key="4">
    <source>
        <dbReference type="Proteomes" id="UP001596472"/>
    </source>
</evidence>
<dbReference type="Gene3D" id="2.60.120.260">
    <property type="entry name" value="Galactose-binding domain-like"/>
    <property type="match status" value="1"/>
</dbReference>
<sequence>MIRLVLSSLLSLPSILLSADPVFEEKRGLVVMEAESTASRLGDWEKKTDVKDFAGECHLEFTGNRTEGGPPESALKYEFKISKDGVYTLMIRARKQLESKREDVSNDCYVALKGDFESGGETPIKTLKNDTKIYGGDADGWGWAMMLDEGHKKFPPVYSLKAGETYELTIHGRSKNFNIDQIVLYHESEDRRALQKKKLSESKRTEEGISAGPARVNRRLTDREGRAVIAQLIEVDGSAVVVIISNRRHRIEVETLSDEDQLFISRWWSGEE</sequence>
<dbReference type="EMBL" id="JBHTBS010000014">
    <property type="protein sequence ID" value="MFC7339235.1"/>
    <property type="molecule type" value="Genomic_DNA"/>
</dbReference>
<keyword evidence="2" id="KW-0732">Signal</keyword>
<proteinExistence type="predicted"/>
<protein>
    <submittedName>
        <fullName evidence="3">Uncharacterized protein</fullName>
    </submittedName>
</protein>
<evidence type="ECO:0000256" key="1">
    <source>
        <dbReference type="SAM" id="MobiDB-lite"/>
    </source>
</evidence>
<evidence type="ECO:0000313" key="3">
    <source>
        <dbReference type="EMBL" id="MFC7339235.1"/>
    </source>
</evidence>